<dbReference type="PANTHER" id="PTHR13833:SF71">
    <property type="entry name" value="NHL DOMAIN-CONTAINING PROTEIN"/>
    <property type="match status" value="1"/>
</dbReference>
<dbReference type="CDD" id="cd14953">
    <property type="entry name" value="NHL_like_1"/>
    <property type="match status" value="2"/>
</dbReference>
<dbReference type="Pfam" id="PF05345">
    <property type="entry name" value="He_PIG"/>
    <property type="match status" value="1"/>
</dbReference>
<dbReference type="SUPFAM" id="SSF48726">
    <property type="entry name" value="Immunoglobulin"/>
    <property type="match status" value="1"/>
</dbReference>
<dbReference type="InterPro" id="IPR036179">
    <property type="entry name" value="Ig-like_dom_sf"/>
</dbReference>
<evidence type="ECO:0000313" key="10">
    <source>
        <dbReference type="EMBL" id="GEP46085.1"/>
    </source>
</evidence>
<evidence type="ECO:0000256" key="2">
    <source>
        <dbReference type="ARBA" id="ARBA00004496"/>
    </source>
</evidence>
<dbReference type="EMBL" id="BKAG01000070">
    <property type="protein sequence ID" value="GEP46085.1"/>
    <property type="molecule type" value="Genomic_DNA"/>
</dbReference>
<evidence type="ECO:0000256" key="3">
    <source>
        <dbReference type="ARBA" id="ARBA00022490"/>
    </source>
</evidence>
<dbReference type="Pfam" id="PF01436">
    <property type="entry name" value="NHL"/>
    <property type="match status" value="5"/>
</dbReference>
<comment type="caution">
    <text evidence="10">The sequence shown here is derived from an EMBL/GenBank/DDBJ whole genome shotgun (WGS) entry which is preliminary data.</text>
</comment>
<dbReference type="SUPFAM" id="SSF101898">
    <property type="entry name" value="NHL repeat"/>
    <property type="match status" value="2"/>
</dbReference>
<keyword evidence="3" id="KW-0963">Cytoplasm</keyword>
<dbReference type="PANTHER" id="PTHR13833">
    <property type="match status" value="1"/>
</dbReference>
<dbReference type="InterPro" id="IPR011042">
    <property type="entry name" value="6-blade_b-propeller_TolB-like"/>
</dbReference>
<evidence type="ECO:0000256" key="6">
    <source>
        <dbReference type="ARBA" id="ARBA00023273"/>
    </source>
</evidence>
<proteinExistence type="predicted"/>
<keyword evidence="5" id="KW-0969">Cilium</keyword>
<dbReference type="NCBIfam" id="NF012200">
    <property type="entry name" value="choice_anch_D"/>
    <property type="match status" value="1"/>
</dbReference>
<dbReference type="Proteomes" id="UP000321577">
    <property type="component" value="Unassembled WGS sequence"/>
</dbReference>
<evidence type="ECO:0000313" key="11">
    <source>
        <dbReference type="Proteomes" id="UP000321577"/>
    </source>
</evidence>
<dbReference type="GO" id="GO:0016020">
    <property type="term" value="C:membrane"/>
    <property type="evidence" value="ECO:0007669"/>
    <property type="project" value="InterPro"/>
</dbReference>
<dbReference type="InterPro" id="IPR007110">
    <property type="entry name" value="Ig-like_dom"/>
</dbReference>
<evidence type="ECO:0000256" key="8">
    <source>
        <dbReference type="SAM" id="SignalP"/>
    </source>
</evidence>
<dbReference type="RefSeq" id="WP_146855630.1">
    <property type="nucleotide sequence ID" value="NZ_BKAG01000070.1"/>
</dbReference>
<dbReference type="InterPro" id="IPR013783">
    <property type="entry name" value="Ig-like_fold"/>
</dbReference>
<dbReference type="InterPro" id="IPR053879">
    <property type="entry name" value="HYDIN_VesB_CFA65-like_Ig"/>
</dbReference>
<name>A0A512MH74_9BACT</name>
<keyword evidence="6" id="KW-0966">Cell projection</keyword>
<dbReference type="PROSITE" id="PS50835">
    <property type="entry name" value="IG_LIKE"/>
    <property type="match status" value="1"/>
</dbReference>
<feature type="repeat" description="NHL" evidence="7">
    <location>
        <begin position="51"/>
        <end position="81"/>
    </location>
</feature>
<dbReference type="GO" id="GO:0005737">
    <property type="term" value="C:cytoplasm"/>
    <property type="evidence" value="ECO:0007669"/>
    <property type="project" value="UniProtKB-SubCell"/>
</dbReference>
<reference evidence="10 11" key="1">
    <citation type="submission" date="2019-07" db="EMBL/GenBank/DDBJ databases">
        <title>Whole genome shotgun sequence of Brevifollis gellanilyticus NBRC 108608.</title>
        <authorList>
            <person name="Hosoyama A."/>
            <person name="Uohara A."/>
            <person name="Ohji S."/>
            <person name="Ichikawa N."/>
        </authorList>
    </citation>
    <scope>NUCLEOTIDE SEQUENCE [LARGE SCALE GENOMIC DNA]</scope>
    <source>
        <strain evidence="10 11">NBRC 108608</strain>
    </source>
</reference>
<protein>
    <recommendedName>
        <fullName evidence="9">Ig-like domain-containing protein</fullName>
    </recommendedName>
</protein>
<dbReference type="SUPFAM" id="SSF49313">
    <property type="entry name" value="Cadherin-like"/>
    <property type="match status" value="1"/>
</dbReference>
<evidence type="ECO:0000259" key="9">
    <source>
        <dbReference type="PROSITE" id="PS50835"/>
    </source>
</evidence>
<dbReference type="InterPro" id="IPR001258">
    <property type="entry name" value="NHL_repeat"/>
</dbReference>
<dbReference type="OrthoDB" id="191441at2"/>
<dbReference type="InterPro" id="IPR015919">
    <property type="entry name" value="Cadherin-like_sf"/>
</dbReference>
<dbReference type="Gene3D" id="2.60.40.10">
    <property type="entry name" value="Immunoglobulins"/>
    <property type="match status" value="4"/>
</dbReference>
<feature type="signal peptide" evidence="8">
    <location>
        <begin position="1"/>
        <end position="25"/>
    </location>
</feature>
<dbReference type="Gene3D" id="2.120.10.30">
    <property type="entry name" value="TolB, C-terminal domain"/>
    <property type="match status" value="6"/>
</dbReference>
<gene>
    <name evidence="10" type="ORF">BGE01nite_53760</name>
</gene>
<dbReference type="PROSITE" id="PS51125">
    <property type="entry name" value="NHL"/>
    <property type="match status" value="1"/>
</dbReference>
<evidence type="ECO:0000256" key="4">
    <source>
        <dbReference type="ARBA" id="ARBA00022737"/>
    </source>
</evidence>
<evidence type="ECO:0000256" key="1">
    <source>
        <dbReference type="ARBA" id="ARBA00004138"/>
    </source>
</evidence>
<dbReference type="InterPro" id="IPR003599">
    <property type="entry name" value="Ig_sub"/>
</dbReference>
<keyword evidence="11" id="KW-1185">Reference proteome</keyword>
<dbReference type="Pfam" id="PF22544">
    <property type="entry name" value="HYDIN_VesB_CFA65-like_Ig"/>
    <property type="match status" value="1"/>
</dbReference>
<dbReference type="GO" id="GO:0005509">
    <property type="term" value="F:calcium ion binding"/>
    <property type="evidence" value="ECO:0007669"/>
    <property type="project" value="InterPro"/>
</dbReference>
<evidence type="ECO:0000256" key="5">
    <source>
        <dbReference type="ARBA" id="ARBA00023069"/>
    </source>
</evidence>
<accession>A0A512MH74</accession>
<feature type="chain" id="PRO_5022075177" description="Ig-like domain-containing protein" evidence="8">
    <location>
        <begin position="26"/>
        <end position="1444"/>
    </location>
</feature>
<comment type="subcellular location">
    <subcellularLocation>
        <location evidence="1">Cell projection</location>
        <location evidence="1">Cilium</location>
    </subcellularLocation>
    <subcellularLocation>
        <location evidence="2">Cytoplasm</location>
    </subcellularLocation>
</comment>
<organism evidence="10 11">
    <name type="scientific">Brevifollis gellanilyticus</name>
    <dbReference type="NCBI Taxonomy" id="748831"/>
    <lineage>
        <taxon>Bacteria</taxon>
        <taxon>Pseudomonadati</taxon>
        <taxon>Verrucomicrobiota</taxon>
        <taxon>Verrucomicrobiia</taxon>
        <taxon>Verrucomicrobiales</taxon>
        <taxon>Verrucomicrobiaceae</taxon>
    </lineage>
</organism>
<keyword evidence="4" id="KW-0677">Repeat</keyword>
<sequence length="1444" mass="147673">MKLKTTLLNLTALLLIASTALLHSASYEWSNFAGMPGGAGSVNGTGTAARFNRPAGVAVDSAGNLFVADRSNHVIRKISKTGVVTTFAGQTGAWGHADGTGSAARFNEPSGLVMGSGGVLYVTELQNQVIRKVTSAGVVTTLAGKAGVAGPTDGTGEAARFYRPAGMALAADGSLLVADSGSHTLRKVTMAGVVTTLAGLAGVNGTADGSLANARFRYPEGIARAADGTLYITDSGNCTIRKITPAGVVSTLAGKAGTYGAVDGTGTMAEFDYPTSLIVRPNGVLWVADYYNGAIRQVTQAGEVTTVMGVMGQWFNVDGVGTAARLSGPHCMTADAAGTIYITDVGNHNVRKATAVLMVTTVAGQAENRGSTDGTGTVARFNFPEGISVDAADELIIADTYNRRVRKATQAAAVSTIAGTGAYGSTDGPAAMATFGGLYDSAVDSTGAIYLADSQHTIRKMDMNGEVSTFAGTAGSPGSADGTGADARFNYIQGLDVGKDDTIYVADTWNRIIRKITSSGEVTTLAGSAGLAGHVDGTGSAARFNSPSDLAVDDEGVVYVVDSQDQTIRKITPEGVVTTLAGSPNHLGNTDGTGAAARFQYPAGIALDPYGNLIVCDSGNHTLRRVTPAGVVTTIGGMPGQAGATDGPDAAARFSQPFKVATDSTGAIYFVDKSNNRVVKGVPHPEIAVEEPVGTSLVDGTAVGDFGAVSIHENVVKTYTITNLGGASLTGLSMNVTGAHAADFMATSLSKPTLLPGQSMTFTVTFSGDVSGTRTAALSITSNDADEASFDISLKAEAADRPVVITAPASQVAQEGDTVTFTAQASHPTATVKYQWLKNAAKINGATTNALVKSALKLADGGTYTLEMTSNGAITRRTATLVVARHVEQTHVIKAGSLLKLSVSASGPATFAWTKDNQPFPGTAATLSLAAANFGWSGTYRCHVSGPGGDTLVAAVFTVLVFDFKPQVISPQNLPDGAVGWPYSHQIKINTQNRYAPSSYSASKLPPGVKLDTKSGLISGFPTVAGDYEIIVTATNSLGSHGSTKETVTITPLGDTLKGSFSGIVARNDLLNAGLGGRVDLTIASTAAISGSLTLGTKSHPFKGQLNASTSPQQAIISVTRAGQSSVTLTLLFDVATQSFAAGSRVKLGLFQAAVSGWRLKWEKTGTTATLSPKLFTFGLRPTLMKGSPAGDGFGSFTLNPDGKITLAGKTPDGEGFTCATFVGPHGQIGVFKTLLTPTGSLLGVLDIDPADTGTLSADTLEGTVTWQRPANAKSRVYPAGFNALNLTAFGGRYTVPAAPALILGMALGDKALITFSDAGLGDASINPDVPAFDILAGNTPSLPPALSAGNPGSVKITKLDAKTGLFTGTFVLNDTELRASQAGQMLKRTGEFSGILTQDSMGPVGVGHFLLPEMPVDAAPPLPATTPTTSAKLSGSVILEKKM</sequence>
<evidence type="ECO:0000256" key="7">
    <source>
        <dbReference type="PROSITE-ProRule" id="PRU00504"/>
    </source>
</evidence>
<dbReference type="SMART" id="SM00409">
    <property type="entry name" value="IG"/>
    <property type="match status" value="2"/>
</dbReference>
<keyword evidence="8" id="KW-0732">Signal</keyword>
<feature type="domain" description="Ig-like" evidence="9">
    <location>
        <begin position="802"/>
        <end position="882"/>
    </location>
</feature>